<gene>
    <name evidence="2" type="ORF">E4188_22990</name>
</gene>
<organism evidence="2 3">
    <name type="scientific">Aeromonas media</name>
    <dbReference type="NCBI Taxonomy" id="651"/>
    <lineage>
        <taxon>Bacteria</taxon>
        <taxon>Pseudomonadati</taxon>
        <taxon>Pseudomonadota</taxon>
        <taxon>Gammaproteobacteria</taxon>
        <taxon>Aeromonadales</taxon>
        <taxon>Aeromonadaceae</taxon>
        <taxon>Aeromonas</taxon>
    </lineage>
</organism>
<keyword evidence="1" id="KW-0472">Membrane</keyword>
<evidence type="ECO:0000313" key="3">
    <source>
        <dbReference type="Proteomes" id="UP000502657"/>
    </source>
</evidence>
<keyword evidence="1" id="KW-0812">Transmembrane</keyword>
<keyword evidence="1" id="KW-1133">Transmembrane helix</keyword>
<evidence type="ECO:0000313" key="2">
    <source>
        <dbReference type="EMBL" id="QJT41363.1"/>
    </source>
</evidence>
<dbReference type="EMBL" id="CP038449">
    <property type="protein sequence ID" value="QJT41363.1"/>
    <property type="molecule type" value="Genomic_DNA"/>
</dbReference>
<name>A0ABX6NZY4_AERME</name>
<keyword evidence="2" id="KW-0614">Plasmid</keyword>
<evidence type="ECO:0000256" key="1">
    <source>
        <dbReference type="SAM" id="Phobius"/>
    </source>
</evidence>
<dbReference type="RefSeq" id="WP_171270083.1">
    <property type="nucleotide sequence ID" value="NZ_CP038446.1"/>
</dbReference>
<geneLocation type="plasmid" evidence="3">
    <name>paeme5</name>
</geneLocation>
<reference evidence="2 3" key="1">
    <citation type="submission" date="2019-03" db="EMBL/GenBank/DDBJ databases">
        <title>Novel transposon Tn6433 accelerates the dissemination of tet(E) in Aeromonas from aerobic biofilm under oxytetracycline stress.</title>
        <authorList>
            <person name="Shi Y."/>
            <person name="Tian Z."/>
            <person name="Zhang Y."/>
            <person name="Zhang H."/>
            <person name="Yang M."/>
        </authorList>
    </citation>
    <scope>NUCLEOTIDE SEQUENCE [LARGE SCALE GENOMIC DNA]</scope>
    <source>
        <strain evidence="2 3">R50-22</strain>
        <plasmid evidence="3">paeme5</plasmid>
    </source>
</reference>
<keyword evidence="3" id="KW-1185">Reference proteome</keyword>
<protein>
    <submittedName>
        <fullName evidence="2">Uncharacterized protein</fullName>
    </submittedName>
</protein>
<sequence length="91" mass="10472">MRKTLEYSGEFIALLIVLAFYSMACVWMLLGDGVKTVYPSLYEMLVSRYKMLPVTAAEVGENPNGLDLIRLSQKAEKWYLTMQVETKKKEE</sequence>
<accession>A0ABX6NZY4</accession>
<proteinExistence type="predicted"/>
<dbReference type="Proteomes" id="UP000502657">
    <property type="component" value="Plasmid pAeme5"/>
</dbReference>
<feature type="transmembrane region" description="Helical" evidence="1">
    <location>
        <begin position="12"/>
        <end position="30"/>
    </location>
</feature>